<evidence type="ECO:0000256" key="3">
    <source>
        <dbReference type="ARBA" id="ARBA00022692"/>
    </source>
</evidence>
<dbReference type="Pfam" id="PF07690">
    <property type="entry name" value="MFS_1"/>
    <property type="match status" value="1"/>
</dbReference>
<dbReference type="GeneID" id="8100020"/>
<evidence type="ECO:0000256" key="1">
    <source>
        <dbReference type="ARBA" id="ARBA00004141"/>
    </source>
</evidence>
<dbReference type="InterPro" id="IPR020846">
    <property type="entry name" value="MFS_dom"/>
</dbReference>
<feature type="transmembrane region" description="Helical" evidence="7">
    <location>
        <begin position="211"/>
        <end position="229"/>
    </location>
</feature>
<dbReference type="Proteomes" id="UP000001745">
    <property type="component" value="Unassembled WGS sequence"/>
</dbReference>
<dbReference type="eggNOG" id="KOG0254">
    <property type="taxonomic scope" value="Eukaryota"/>
</dbReference>
<feature type="transmembrane region" description="Helical" evidence="7">
    <location>
        <begin position="179"/>
        <end position="205"/>
    </location>
</feature>
<dbReference type="CDD" id="cd17502">
    <property type="entry name" value="MFS_Azr1_MDR_like"/>
    <property type="match status" value="1"/>
</dbReference>
<dbReference type="VEuPathDB" id="FungiDB:TSTA_120360"/>
<evidence type="ECO:0000256" key="5">
    <source>
        <dbReference type="ARBA" id="ARBA00023136"/>
    </source>
</evidence>
<feature type="domain" description="Major facilitator superfamily (MFS) profile" evidence="8">
    <location>
        <begin position="55"/>
        <end position="546"/>
    </location>
</feature>
<dbReference type="Gene3D" id="1.20.1720.10">
    <property type="entry name" value="Multidrug resistance protein D"/>
    <property type="match status" value="1"/>
</dbReference>
<keyword evidence="10" id="KW-1185">Reference proteome</keyword>
<keyword evidence="5 7" id="KW-0472">Membrane</keyword>
<dbReference type="PRINTS" id="PR01036">
    <property type="entry name" value="TCRTETB"/>
</dbReference>
<feature type="transmembrane region" description="Helical" evidence="7">
    <location>
        <begin position="146"/>
        <end position="167"/>
    </location>
</feature>
<organism evidence="9 10">
    <name type="scientific">Talaromyces stipitatus (strain ATCC 10500 / CBS 375.48 / QM 6759 / NRRL 1006)</name>
    <name type="common">Penicillium stipitatum</name>
    <dbReference type="NCBI Taxonomy" id="441959"/>
    <lineage>
        <taxon>Eukaryota</taxon>
        <taxon>Fungi</taxon>
        <taxon>Dikarya</taxon>
        <taxon>Ascomycota</taxon>
        <taxon>Pezizomycotina</taxon>
        <taxon>Eurotiomycetes</taxon>
        <taxon>Eurotiomycetidae</taxon>
        <taxon>Eurotiales</taxon>
        <taxon>Trichocomaceae</taxon>
        <taxon>Talaromyces</taxon>
        <taxon>Talaromyces sect. Talaromyces</taxon>
    </lineage>
</organism>
<feature type="transmembrane region" description="Helical" evidence="7">
    <location>
        <begin position="120"/>
        <end position="140"/>
    </location>
</feature>
<feature type="transmembrane region" description="Helical" evidence="7">
    <location>
        <begin position="410"/>
        <end position="431"/>
    </location>
</feature>
<reference evidence="10" key="1">
    <citation type="journal article" date="2015" name="Genome Announc.">
        <title>Genome sequence of the AIDS-associated pathogen Penicillium marneffei (ATCC18224) and its near taxonomic relative Talaromyces stipitatus (ATCC10500).</title>
        <authorList>
            <person name="Nierman W.C."/>
            <person name="Fedorova-Abrams N.D."/>
            <person name="Andrianopoulos A."/>
        </authorList>
    </citation>
    <scope>NUCLEOTIDE SEQUENCE [LARGE SCALE GENOMIC DNA]</scope>
    <source>
        <strain evidence="10">ATCC 10500 / CBS 375.48 / QM 6759 / NRRL 1006</strain>
    </source>
</reference>
<feature type="transmembrane region" description="Helical" evidence="7">
    <location>
        <begin position="519"/>
        <end position="541"/>
    </location>
</feature>
<dbReference type="AlphaFoldDB" id="B8MDQ9"/>
<feature type="transmembrane region" description="Helical" evidence="7">
    <location>
        <begin position="382"/>
        <end position="398"/>
    </location>
</feature>
<dbReference type="Gene3D" id="1.20.1250.20">
    <property type="entry name" value="MFS general substrate transporter like domains"/>
    <property type="match status" value="1"/>
</dbReference>
<evidence type="ECO:0000259" key="8">
    <source>
        <dbReference type="PROSITE" id="PS50850"/>
    </source>
</evidence>
<dbReference type="RefSeq" id="XP_002482280.1">
    <property type="nucleotide sequence ID" value="XM_002482235.1"/>
</dbReference>
<sequence>MVAEAGQNHPPELSYQMEDGLDISERATTEAATSDPLQDEDSPADHQSKRRIAIVMAALSLCVFLAALDITIVSTALPKIVAQFKASDSAYSWIASSYLLANASFVPLWGRLSDIWGRKLILTTSVVLFICGSLMCGVARNVTTVIAGRAIQGVGSGGIIVLANLCVSDLFNVRRRSAYLGIFGATWAIAGAVGPIIGGAFTTYSTWRWCFYINLPIGGISLLSLLFFLKIDNNLKSIVEGLRAIDWIGLVLIVGATLMFLLGLEFGGSEYPWASATVICLIIFGIVTAIIFGLNEWKVAPTPIIPISIFSNWYNFTVLVINFCHGMVFIGACFYLPVYFQNVLLATSLMSGVYLLPLVVALSISSGAAGFYMRTTGRSREVIILGMFLTTLGHGLYIDLKPYACWSRIIIYQIIAGLGIGPNFQATLIALQANTKPSELARGTATFSFVRQIAASVSVVAGSVVYGHIVSTKVELMAKVLGQRIATEIAVASTAAAGIIESLPGGEDRQFVFNVLTDALTYVWILYTAIAGFGFLISLTLKDLRLGDVNRQESTEVEKGEGHIRSTGG</sequence>
<dbReference type="FunFam" id="1.20.1720.10:FF:000014">
    <property type="entry name" value="MFS drug transporter, putative"/>
    <property type="match status" value="1"/>
</dbReference>
<evidence type="ECO:0000256" key="2">
    <source>
        <dbReference type="ARBA" id="ARBA00007520"/>
    </source>
</evidence>
<accession>B8MDQ9</accession>
<dbReference type="InterPro" id="IPR011701">
    <property type="entry name" value="MFS"/>
</dbReference>
<feature type="transmembrane region" description="Helical" evidence="7">
    <location>
        <begin position="90"/>
        <end position="108"/>
    </location>
</feature>
<comment type="subcellular location">
    <subcellularLocation>
        <location evidence="1">Membrane</location>
        <topology evidence="1">Multi-pass membrane protein</topology>
    </subcellularLocation>
</comment>
<protein>
    <submittedName>
        <fullName evidence="9">Efflux pump antibiotic resistance protein, putative</fullName>
    </submittedName>
</protein>
<evidence type="ECO:0000256" key="4">
    <source>
        <dbReference type="ARBA" id="ARBA00022989"/>
    </source>
</evidence>
<feature type="transmembrane region" description="Helical" evidence="7">
    <location>
        <begin position="241"/>
        <end position="261"/>
    </location>
</feature>
<feature type="transmembrane region" description="Helical" evidence="7">
    <location>
        <begin position="273"/>
        <end position="295"/>
    </location>
</feature>
<evidence type="ECO:0000256" key="6">
    <source>
        <dbReference type="SAM" id="MobiDB-lite"/>
    </source>
</evidence>
<dbReference type="SUPFAM" id="SSF103473">
    <property type="entry name" value="MFS general substrate transporter"/>
    <property type="match status" value="2"/>
</dbReference>
<dbReference type="HOGENOM" id="CLU_000960_22_0_1"/>
<proteinExistence type="inferred from homology"/>
<feature type="region of interest" description="Disordered" evidence="6">
    <location>
        <begin position="25"/>
        <end position="45"/>
    </location>
</feature>
<dbReference type="GO" id="GO:0022857">
    <property type="term" value="F:transmembrane transporter activity"/>
    <property type="evidence" value="ECO:0007669"/>
    <property type="project" value="InterPro"/>
</dbReference>
<feature type="transmembrane region" description="Helical" evidence="7">
    <location>
        <begin position="52"/>
        <end position="78"/>
    </location>
</feature>
<dbReference type="OrthoDB" id="10021397at2759"/>
<gene>
    <name evidence="9" type="ORF">TSTA_120360</name>
</gene>
<feature type="transmembrane region" description="Helical" evidence="7">
    <location>
        <begin position="316"/>
        <end position="340"/>
    </location>
</feature>
<evidence type="ECO:0000313" key="10">
    <source>
        <dbReference type="Proteomes" id="UP000001745"/>
    </source>
</evidence>
<keyword evidence="3 7" id="KW-0812">Transmembrane</keyword>
<dbReference type="OMA" id="GCTMMPL"/>
<dbReference type="PANTHER" id="PTHR23501">
    <property type="entry name" value="MAJOR FACILITATOR SUPERFAMILY"/>
    <property type="match status" value="1"/>
</dbReference>
<comment type="similarity">
    <text evidence="2">Belongs to the major facilitator superfamily. TCR/Tet family.</text>
</comment>
<keyword evidence="4 7" id="KW-1133">Transmembrane helix</keyword>
<evidence type="ECO:0000256" key="7">
    <source>
        <dbReference type="SAM" id="Phobius"/>
    </source>
</evidence>
<evidence type="ECO:0000313" key="9">
    <source>
        <dbReference type="EMBL" id="EED18288.1"/>
    </source>
</evidence>
<dbReference type="GO" id="GO:0005886">
    <property type="term" value="C:plasma membrane"/>
    <property type="evidence" value="ECO:0007669"/>
    <property type="project" value="TreeGrafter"/>
</dbReference>
<dbReference type="PROSITE" id="PS50850">
    <property type="entry name" value="MFS"/>
    <property type="match status" value="1"/>
</dbReference>
<dbReference type="InParanoid" id="B8MDQ9"/>
<dbReference type="InterPro" id="IPR036259">
    <property type="entry name" value="MFS_trans_sf"/>
</dbReference>
<dbReference type="EMBL" id="EQ962655">
    <property type="protein sequence ID" value="EED18288.1"/>
    <property type="molecule type" value="Genomic_DNA"/>
</dbReference>
<dbReference type="PANTHER" id="PTHR23501:SF102">
    <property type="entry name" value="DRUG TRANSPORTER, PUTATIVE (AFU_ORTHOLOGUE AFUA_3G08530)-RELATED"/>
    <property type="match status" value="1"/>
</dbReference>
<feature type="transmembrane region" description="Helical" evidence="7">
    <location>
        <begin position="352"/>
        <end position="373"/>
    </location>
</feature>
<feature type="transmembrane region" description="Helical" evidence="7">
    <location>
        <begin position="452"/>
        <end position="469"/>
    </location>
</feature>
<name>B8MDQ9_TALSN</name>
<dbReference type="PhylomeDB" id="B8MDQ9"/>